<dbReference type="Pfam" id="PF01588">
    <property type="entry name" value="tRNA_bind"/>
    <property type="match status" value="1"/>
</dbReference>
<dbReference type="InterPro" id="IPR010987">
    <property type="entry name" value="Glutathione-S-Trfase_C-like"/>
</dbReference>
<evidence type="ECO:0000256" key="4">
    <source>
        <dbReference type="SAM" id="MobiDB-lite"/>
    </source>
</evidence>
<dbReference type="PROSITE" id="PS50886">
    <property type="entry name" value="TRBD"/>
    <property type="match status" value="1"/>
</dbReference>
<dbReference type="PANTHER" id="PTHR11586">
    <property type="entry name" value="TRNA-AMINOACYLATION COFACTOR ARC1 FAMILY MEMBER"/>
    <property type="match status" value="1"/>
</dbReference>
<organism evidence="7 8">
    <name type="scientific">Rhodotorula diobovata</name>
    <dbReference type="NCBI Taxonomy" id="5288"/>
    <lineage>
        <taxon>Eukaryota</taxon>
        <taxon>Fungi</taxon>
        <taxon>Dikarya</taxon>
        <taxon>Basidiomycota</taxon>
        <taxon>Pucciniomycotina</taxon>
        <taxon>Microbotryomycetes</taxon>
        <taxon>Sporidiobolales</taxon>
        <taxon>Sporidiobolaceae</taxon>
        <taxon>Rhodotorula</taxon>
    </lineage>
</organism>
<evidence type="ECO:0000256" key="3">
    <source>
        <dbReference type="PROSITE-ProRule" id="PRU00209"/>
    </source>
</evidence>
<evidence type="ECO:0000313" key="8">
    <source>
        <dbReference type="Proteomes" id="UP000311382"/>
    </source>
</evidence>
<dbReference type="Gene3D" id="2.40.50.140">
    <property type="entry name" value="Nucleic acid-binding proteins"/>
    <property type="match status" value="1"/>
</dbReference>
<evidence type="ECO:0008006" key="9">
    <source>
        <dbReference type="Google" id="ProtNLM"/>
    </source>
</evidence>
<accession>A0A5C5G2S4</accession>
<feature type="domain" description="GST C-terminal" evidence="5">
    <location>
        <begin position="49"/>
        <end position="176"/>
    </location>
</feature>
<evidence type="ECO:0000256" key="2">
    <source>
        <dbReference type="ARBA" id="ARBA00022884"/>
    </source>
</evidence>
<dbReference type="SUPFAM" id="SSF50249">
    <property type="entry name" value="Nucleic acid-binding proteins"/>
    <property type="match status" value="1"/>
</dbReference>
<evidence type="ECO:0000256" key="1">
    <source>
        <dbReference type="ARBA" id="ARBA00022555"/>
    </source>
</evidence>
<dbReference type="PROSITE" id="PS50405">
    <property type="entry name" value="GST_CTER"/>
    <property type="match status" value="1"/>
</dbReference>
<evidence type="ECO:0000259" key="6">
    <source>
        <dbReference type="PROSITE" id="PS50886"/>
    </source>
</evidence>
<dbReference type="CDD" id="cd10289">
    <property type="entry name" value="GST_C_AaRS_like"/>
    <property type="match status" value="1"/>
</dbReference>
<dbReference type="InterPro" id="IPR051270">
    <property type="entry name" value="Tyrosine-tRNA_ligase_regulator"/>
</dbReference>
<feature type="compositionally biased region" description="Low complexity" evidence="4">
    <location>
        <begin position="197"/>
        <end position="211"/>
    </location>
</feature>
<dbReference type="SUPFAM" id="SSF47616">
    <property type="entry name" value="GST C-terminal domain-like"/>
    <property type="match status" value="1"/>
</dbReference>
<feature type="compositionally biased region" description="Basic and acidic residues" evidence="4">
    <location>
        <begin position="246"/>
        <end position="263"/>
    </location>
</feature>
<evidence type="ECO:0000259" key="5">
    <source>
        <dbReference type="PROSITE" id="PS50405"/>
    </source>
</evidence>
<dbReference type="Gene3D" id="1.20.1050.10">
    <property type="match status" value="1"/>
</dbReference>
<dbReference type="PANTHER" id="PTHR11586:SF33">
    <property type="entry name" value="AMINOACYL TRNA SYNTHASE COMPLEX-INTERACTING MULTIFUNCTIONAL PROTEIN 1"/>
    <property type="match status" value="1"/>
</dbReference>
<feature type="domain" description="TRNA-binding" evidence="6">
    <location>
        <begin position="274"/>
        <end position="379"/>
    </location>
</feature>
<evidence type="ECO:0000313" key="7">
    <source>
        <dbReference type="EMBL" id="TNY22699.1"/>
    </source>
</evidence>
<dbReference type="AlphaFoldDB" id="A0A5C5G2S4"/>
<dbReference type="InterPro" id="IPR002547">
    <property type="entry name" value="tRNA-bd_dom"/>
</dbReference>
<protein>
    <recommendedName>
        <fullName evidence="9">tRNA-binding domain-containing protein</fullName>
    </recommendedName>
</protein>
<sequence length="444" mass="46035">MSSLQLSLASTQSPAGRAAALINAVYGQFVPDLAVTEAHSLALETPNGTLTALADVTAALLDAAGKTVDALGSSPEQQDLAKAWLAKVESTAWDNLDALKAVDHDLTAKTYVAGESLTAGDLGVFAAVHPHIAQASHATLLSHPALTRHFTHVQHLPLVAAALARSAVLSPAVVPIDVDNVPAVEIKPDVKPKKPKAPAADGAAPAPGAAAEGKKDKAPAVKQAPVDKVVSDKKKGEQAAAAKDGGAGKKGDKKDKPAKEKKPAPPAPVAEAPAPWMIDLRVGKIVEVSVHPDADSLYVEKIDVGEPEPRTILSGLVKYKTLEQMQGAMVVTVCNLKPVSMRGIKSFGMLLCATSPAGKDGGVEFVDPPAGSQPGDRVYFEGFADRAPLELLNPKKKIFETVQPGFTTLDNRDAAWVAGEGTTHRIVTERGVCAAPTYVGASLS</sequence>
<dbReference type="GO" id="GO:0000049">
    <property type="term" value="F:tRNA binding"/>
    <property type="evidence" value="ECO:0007669"/>
    <property type="project" value="UniProtKB-UniRule"/>
</dbReference>
<dbReference type="InterPro" id="IPR036282">
    <property type="entry name" value="Glutathione-S-Trfase_C_sf"/>
</dbReference>
<dbReference type="InterPro" id="IPR012340">
    <property type="entry name" value="NA-bd_OB-fold"/>
</dbReference>
<reference evidence="7 8" key="1">
    <citation type="submission" date="2019-03" db="EMBL/GenBank/DDBJ databases">
        <title>Rhodosporidium diobovatum UCD-FST 08-225 genome sequencing, assembly, and annotation.</title>
        <authorList>
            <person name="Fakankun I.U."/>
            <person name="Fristensky B."/>
            <person name="Levin D.B."/>
        </authorList>
    </citation>
    <scope>NUCLEOTIDE SEQUENCE [LARGE SCALE GENOMIC DNA]</scope>
    <source>
        <strain evidence="7 8">UCD-FST 08-225</strain>
    </source>
</reference>
<dbReference type="STRING" id="5288.A0A5C5G2S4"/>
<dbReference type="OrthoDB" id="19141at2759"/>
<name>A0A5C5G2S4_9BASI</name>
<comment type="caution">
    <text evidence="7">The sequence shown here is derived from an EMBL/GenBank/DDBJ whole genome shotgun (WGS) entry which is preliminary data.</text>
</comment>
<dbReference type="CDD" id="cd02799">
    <property type="entry name" value="tRNA_bind_EMAP-II_like"/>
    <property type="match status" value="1"/>
</dbReference>
<proteinExistence type="predicted"/>
<keyword evidence="2 3" id="KW-0694">RNA-binding</keyword>
<dbReference type="Proteomes" id="UP000311382">
    <property type="component" value="Unassembled WGS sequence"/>
</dbReference>
<feature type="region of interest" description="Disordered" evidence="4">
    <location>
        <begin position="188"/>
        <end position="271"/>
    </location>
</feature>
<gene>
    <name evidence="7" type="ORF">DMC30DRAFT_414852</name>
</gene>
<keyword evidence="1 3" id="KW-0820">tRNA-binding</keyword>
<keyword evidence="8" id="KW-1185">Reference proteome</keyword>
<dbReference type="GO" id="GO:0017102">
    <property type="term" value="C:methionyl glutamyl tRNA synthetase complex"/>
    <property type="evidence" value="ECO:0007669"/>
    <property type="project" value="TreeGrafter"/>
</dbReference>
<dbReference type="EMBL" id="SOZI01000021">
    <property type="protein sequence ID" value="TNY22699.1"/>
    <property type="molecule type" value="Genomic_DNA"/>
</dbReference>